<evidence type="ECO:0000256" key="1">
    <source>
        <dbReference type="SAM" id="MobiDB-lite"/>
    </source>
</evidence>
<accession>A0A1D6H620</accession>
<feature type="region of interest" description="Disordered" evidence="1">
    <location>
        <begin position="143"/>
        <end position="181"/>
    </location>
</feature>
<evidence type="ECO:0000313" key="2">
    <source>
        <dbReference type="EMBL" id="AQK70239.1"/>
    </source>
</evidence>
<dbReference type="AlphaFoldDB" id="A0A1D6H620"/>
<reference evidence="2" key="1">
    <citation type="submission" date="2015-12" db="EMBL/GenBank/DDBJ databases">
        <title>Update maize B73 reference genome by single molecule sequencing technologies.</title>
        <authorList>
            <consortium name="Maize Genome Sequencing Project"/>
            <person name="Ware D."/>
        </authorList>
    </citation>
    <scope>NUCLEOTIDE SEQUENCE</scope>
    <source>
        <tissue evidence="2">Seedling</tissue>
    </source>
</reference>
<feature type="compositionally biased region" description="Basic and acidic residues" evidence="1">
    <location>
        <begin position="159"/>
        <end position="181"/>
    </location>
</feature>
<organism evidence="2">
    <name type="scientific">Zea mays</name>
    <name type="common">Maize</name>
    <dbReference type="NCBI Taxonomy" id="4577"/>
    <lineage>
        <taxon>Eukaryota</taxon>
        <taxon>Viridiplantae</taxon>
        <taxon>Streptophyta</taxon>
        <taxon>Embryophyta</taxon>
        <taxon>Tracheophyta</taxon>
        <taxon>Spermatophyta</taxon>
        <taxon>Magnoliopsida</taxon>
        <taxon>Liliopsida</taxon>
        <taxon>Poales</taxon>
        <taxon>Poaceae</taxon>
        <taxon>PACMAD clade</taxon>
        <taxon>Panicoideae</taxon>
        <taxon>Andropogonodae</taxon>
        <taxon>Andropogoneae</taxon>
        <taxon>Tripsacinae</taxon>
        <taxon>Zea</taxon>
    </lineage>
</organism>
<proteinExistence type="predicted"/>
<protein>
    <submittedName>
        <fullName evidence="2">Uncharacterized protein</fullName>
    </submittedName>
</protein>
<dbReference type="EMBL" id="CM000781">
    <property type="protein sequence ID" value="AQK70239.1"/>
    <property type="molecule type" value="Genomic_DNA"/>
</dbReference>
<name>A0A1D6H620_MAIZE</name>
<sequence>MDCLSCVMPDVGFTDFAMQSQQAMQFCRGFEEASKFLPDESKLVIDLEKPASVTSLVANIKGENRFAEVKAEKADVQAEIHRGKKHFYGDDLDAEEGRRSKHSAPAIDTDHLVREMMDKVLLCNGETCSKGVKELHEALQHDVAKNSHGVHGKGPQRGQHKEGLDQERQHQDGHGAILLEH</sequence>
<gene>
    <name evidence="2" type="ORF">ZEAMMB73_Zm00001d016167</name>
</gene>